<dbReference type="GO" id="GO:0006935">
    <property type="term" value="P:chemotaxis"/>
    <property type="evidence" value="ECO:0007669"/>
    <property type="project" value="UniProtKB-UniRule"/>
</dbReference>
<dbReference type="PANTHER" id="PTHR35147:SF1">
    <property type="entry name" value="CHEMORECEPTOR GLUTAMINE DEAMIDASE CHED-RELATED"/>
    <property type="match status" value="1"/>
</dbReference>
<dbReference type="InterPro" id="IPR005659">
    <property type="entry name" value="Chemorcpt_Glu_NH3ase_CheD"/>
</dbReference>
<organism evidence="4 5">
    <name type="scientific">Natronomonas aquatica</name>
    <dbReference type="NCBI Taxonomy" id="2841590"/>
    <lineage>
        <taxon>Archaea</taxon>
        <taxon>Methanobacteriati</taxon>
        <taxon>Methanobacteriota</taxon>
        <taxon>Stenosarchaea group</taxon>
        <taxon>Halobacteria</taxon>
        <taxon>Halobacteriales</taxon>
        <taxon>Natronomonadaceae</taxon>
        <taxon>Natronomonas</taxon>
    </lineage>
</organism>
<comment type="caution">
    <text evidence="4">The sequence shown here is derived from an EMBL/GenBank/DDBJ whole genome shotgun (WGS) entry which is preliminary data.</text>
</comment>
<dbReference type="InterPro" id="IPR011324">
    <property type="entry name" value="Cytotoxic_necrot_fac-like_cat"/>
</dbReference>
<reference evidence="4" key="1">
    <citation type="journal article" date="2023" name="Front. Microbiol.">
        <title>Genomic-based phylogenetic and metabolic analyses of the genus Natronomonas, and description of Natronomonas aquatica sp. nov.</title>
        <authorList>
            <person name="Garcia-Roldan A."/>
            <person name="Duran-Viseras A."/>
            <person name="de la Haba R.R."/>
            <person name="Corral P."/>
            <person name="Sanchez-Porro C."/>
            <person name="Ventosa A."/>
        </authorList>
    </citation>
    <scope>NUCLEOTIDE SEQUENCE</scope>
    <source>
        <strain evidence="4">F2-12</strain>
    </source>
</reference>
<dbReference type="SUPFAM" id="SSF64438">
    <property type="entry name" value="CNF1/YfiH-like putative cysteine hydrolases"/>
    <property type="match status" value="1"/>
</dbReference>
<dbReference type="RefSeq" id="WP_256028295.1">
    <property type="nucleotide sequence ID" value="NZ_JAHLKM010000002.1"/>
</dbReference>
<dbReference type="GO" id="GO:0050568">
    <property type="term" value="F:protein-glutamine glutaminase activity"/>
    <property type="evidence" value="ECO:0007669"/>
    <property type="project" value="UniProtKB-UniRule"/>
</dbReference>
<keyword evidence="1 3" id="KW-0145">Chemotaxis</keyword>
<evidence type="ECO:0000313" key="5">
    <source>
        <dbReference type="Proteomes" id="UP001139494"/>
    </source>
</evidence>
<proteinExistence type="inferred from homology"/>
<dbReference type="CDD" id="cd16352">
    <property type="entry name" value="CheD"/>
    <property type="match status" value="1"/>
</dbReference>
<comment type="catalytic activity">
    <reaction evidence="3">
        <text>L-glutaminyl-[protein] + H2O = L-glutamyl-[protein] + NH4(+)</text>
        <dbReference type="Rhea" id="RHEA:16441"/>
        <dbReference type="Rhea" id="RHEA-COMP:10207"/>
        <dbReference type="Rhea" id="RHEA-COMP:10208"/>
        <dbReference type="ChEBI" id="CHEBI:15377"/>
        <dbReference type="ChEBI" id="CHEBI:28938"/>
        <dbReference type="ChEBI" id="CHEBI:29973"/>
        <dbReference type="ChEBI" id="CHEBI:30011"/>
        <dbReference type="EC" id="3.5.1.44"/>
    </reaction>
</comment>
<name>A0A9R1CQW1_9EURY</name>
<evidence type="ECO:0000256" key="1">
    <source>
        <dbReference type="ARBA" id="ARBA00022500"/>
    </source>
</evidence>
<dbReference type="PANTHER" id="PTHR35147">
    <property type="entry name" value="CHEMORECEPTOR GLUTAMINE DEAMIDASE CHED-RELATED"/>
    <property type="match status" value="1"/>
</dbReference>
<sequence length="167" mass="17429">MARLVEGRAGLTDRVKISIADHAVGSEGLLTTSGLGSCLGVVIYHPERGISGLVHPMLPRRNEAESRPAERFVDSGIELLVEELLAAGADESALRAKITGGAAVVDFGNDDESIGDRNVAVARTVLADRGIEVVAEEVGGDCGRTVHVDAETGTVTVKRTDGVETEL</sequence>
<evidence type="ECO:0000256" key="3">
    <source>
        <dbReference type="HAMAP-Rule" id="MF_01440"/>
    </source>
</evidence>
<dbReference type="Pfam" id="PF03975">
    <property type="entry name" value="CheD"/>
    <property type="match status" value="1"/>
</dbReference>
<comment type="similarity">
    <text evidence="3">Belongs to the CheD family.</text>
</comment>
<dbReference type="EC" id="3.5.1.44" evidence="3"/>
<dbReference type="HAMAP" id="MF_01440">
    <property type="entry name" value="CheD"/>
    <property type="match status" value="1"/>
</dbReference>
<dbReference type="Proteomes" id="UP001139494">
    <property type="component" value="Unassembled WGS sequence"/>
</dbReference>
<gene>
    <name evidence="3" type="primary">cheD</name>
    <name evidence="4" type="ORF">KM295_02495</name>
</gene>
<keyword evidence="2 3" id="KW-0378">Hydrolase</keyword>
<evidence type="ECO:0000256" key="2">
    <source>
        <dbReference type="ARBA" id="ARBA00022801"/>
    </source>
</evidence>
<dbReference type="AlphaFoldDB" id="A0A9R1CQW1"/>
<protein>
    <recommendedName>
        <fullName evidence="3">Probable chemoreceptor glutamine deamidase CheD</fullName>
        <ecNumber evidence="3">3.5.1.44</ecNumber>
    </recommendedName>
</protein>
<dbReference type="Gene3D" id="3.30.1330.200">
    <property type="match status" value="1"/>
</dbReference>
<evidence type="ECO:0000313" key="4">
    <source>
        <dbReference type="EMBL" id="MCQ4332372.1"/>
    </source>
</evidence>
<dbReference type="InterPro" id="IPR038592">
    <property type="entry name" value="CheD-like_sf"/>
</dbReference>
<dbReference type="EMBL" id="JAHLKM010000002">
    <property type="protein sequence ID" value="MCQ4332372.1"/>
    <property type="molecule type" value="Genomic_DNA"/>
</dbReference>
<accession>A0A9R1CQW1</accession>
<keyword evidence="5" id="KW-1185">Reference proteome</keyword>
<comment type="function">
    <text evidence="3">Probably deamidates glutamine residues to glutamate on methyl-accepting chemotaxis receptors (MCPs), playing an important role in chemotaxis.</text>
</comment>